<feature type="compositionally biased region" description="Basic and acidic residues" evidence="5">
    <location>
        <begin position="238"/>
        <end position="248"/>
    </location>
</feature>
<evidence type="ECO:0000256" key="5">
    <source>
        <dbReference type="SAM" id="MobiDB-lite"/>
    </source>
</evidence>
<dbReference type="Proteomes" id="UP000829291">
    <property type="component" value="Chromosome 1"/>
</dbReference>
<sequence>MNPPSCIKIPGSQETLICPNLTVRDVDIRDQCTKNDLISIANEIFGTNKWNHTVTSQTLDFVEYSTGKYQVGCAAFVKIQLRDGTVHEDVGYSNLEGPNKGLIIFLARTGSITNAMKNTLMCFGGDIATKLRNFTKPKTESSVSTISHIGEPQKMVPPLLRMTPNAQSTPHKTPSPRCDIQGTTFNYDNREVSSVSNNEEPKIQSPKPLQPVESCVKVDKAAMTEEERRLERKRKQAQKQEEYKRLLKETAYGQKPNPRF</sequence>
<dbReference type="OrthoDB" id="206565at2759"/>
<dbReference type="Pfam" id="PF04098">
    <property type="entry name" value="Rad52_Rad22"/>
    <property type="match status" value="1"/>
</dbReference>
<dbReference type="InParanoid" id="A0A6J0BH00"/>
<dbReference type="GO" id="GO:0005634">
    <property type="term" value="C:nucleus"/>
    <property type="evidence" value="ECO:0007669"/>
    <property type="project" value="TreeGrafter"/>
</dbReference>
<organism evidence="7">
    <name type="scientific">Neodiprion lecontei</name>
    <name type="common">Redheaded pine sawfly</name>
    <dbReference type="NCBI Taxonomy" id="441921"/>
    <lineage>
        <taxon>Eukaryota</taxon>
        <taxon>Metazoa</taxon>
        <taxon>Ecdysozoa</taxon>
        <taxon>Arthropoda</taxon>
        <taxon>Hexapoda</taxon>
        <taxon>Insecta</taxon>
        <taxon>Pterygota</taxon>
        <taxon>Neoptera</taxon>
        <taxon>Endopterygota</taxon>
        <taxon>Hymenoptera</taxon>
        <taxon>Tenthredinoidea</taxon>
        <taxon>Diprionidae</taxon>
        <taxon>Diprioninae</taxon>
        <taxon>Neodiprion</taxon>
    </lineage>
</organism>
<protein>
    <submittedName>
        <fullName evidence="7">DNA repair protein RAD52 homolog isoform X1</fullName>
    </submittedName>
</protein>
<keyword evidence="2" id="KW-0227">DNA damage</keyword>
<name>A0A6J0BH00_NEOLC</name>
<reference evidence="7" key="1">
    <citation type="submission" date="2025-08" db="UniProtKB">
        <authorList>
            <consortium name="RefSeq"/>
        </authorList>
    </citation>
    <scope>IDENTIFICATION</scope>
    <source>
        <tissue evidence="7">Thorax and Abdomen</tissue>
    </source>
</reference>
<dbReference type="PANTHER" id="PTHR12132:SF1">
    <property type="entry name" value="DNA REPAIR PROTEIN RAD52 HOMOLOG"/>
    <property type="match status" value="1"/>
</dbReference>
<dbReference type="GO" id="GO:0006312">
    <property type="term" value="P:mitotic recombination"/>
    <property type="evidence" value="ECO:0007669"/>
    <property type="project" value="TreeGrafter"/>
</dbReference>
<dbReference type="AlphaFoldDB" id="A0A6J0BH00"/>
<dbReference type="SUPFAM" id="SSF54768">
    <property type="entry name" value="dsRNA-binding domain-like"/>
    <property type="match status" value="1"/>
</dbReference>
<proteinExistence type="inferred from homology"/>
<dbReference type="PANTHER" id="PTHR12132">
    <property type="entry name" value="DNA REPAIR AND RECOMBINATION PROTEIN RAD52, RAD59"/>
    <property type="match status" value="1"/>
</dbReference>
<keyword evidence="4" id="KW-0234">DNA repair</keyword>
<gene>
    <name evidence="7" type="primary">LOC107220130</name>
</gene>
<dbReference type="GeneID" id="107220130"/>
<accession>A0A6J0BH00</accession>
<dbReference type="InterPro" id="IPR041247">
    <property type="entry name" value="Rad52_fam"/>
</dbReference>
<evidence type="ECO:0000313" key="6">
    <source>
        <dbReference type="Proteomes" id="UP000829291"/>
    </source>
</evidence>
<dbReference type="InterPro" id="IPR042525">
    <property type="entry name" value="Rad52_Rad59_Rad22_sf"/>
</dbReference>
<dbReference type="GO" id="GO:0000724">
    <property type="term" value="P:double-strand break repair via homologous recombination"/>
    <property type="evidence" value="ECO:0007669"/>
    <property type="project" value="TreeGrafter"/>
</dbReference>
<evidence type="ECO:0000313" key="7">
    <source>
        <dbReference type="RefSeq" id="XP_015514074.1"/>
    </source>
</evidence>
<comment type="similarity">
    <text evidence="1">Belongs to the RAD52 family.</text>
</comment>
<evidence type="ECO:0000256" key="2">
    <source>
        <dbReference type="ARBA" id="ARBA00022763"/>
    </source>
</evidence>
<evidence type="ECO:0000256" key="4">
    <source>
        <dbReference type="ARBA" id="ARBA00023204"/>
    </source>
</evidence>
<dbReference type="GO" id="GO:0045002">
    <property type="term" value="P:double-strand break repair via single-strand annealing"/>
    <property type="evidence" value="ECO:0007669"/>
    <property type="project" value="TreeGrafter"/>
</dbReference>
<evidence type="ECO:0000256" key="3">
    <source>
        <dbReference type="ARBA" id="ARBA00023172"/>
    </source>
</evidence>
<evidence type="ECO:0000256" key="1">
    <source>
        <dbReference type="ARBA" id="ARBA00006638"/>
    </source>
</evidence>
<keyword evidence="3" id="KW-0233">DNA recombination</keyword>
<dbReference type="KEGG" id="nlo:107220130"/>
<keyword evidence="6" id="KW-1185">Reference proteome</keyword>
<dbReference type="InterPro" id="IPR007232">
    <property type="entry name" value="Rad52_Rad59_Rad22"/>
</dbReference>
<feature type="compositionally biased region" description="Basic and acidic residues" evidence="5">
    <location>
        <begin position="216"/>
        <end position="230"/>
    </location>
</feature>
<dbReference type="RefSeq" id="XP_015514074.1">
    <property type="nucleotide sequence ID" value="XM_015658588.2"/>
</dbReference>
<dbReference type="Gene3D" id="3.30.390.80">
    <property type="entry name" value="DNA repair protein Rad52/59/22"/>
    <property type="match status" value="1"/>
</dbReference>
<feature type="region of interest" description="Disordered" evidence="5">
    <location>
        <begin position="192"/>
        <end position="260"/>
    </location>
</feature>